<reference evidence="2 3" key="1">
    <citation type="submission" date="2023-03" db="EMBL/GenBank/DDBJ databases">
        <title>Bacillus Genome Sequencing.</title>
        <authorList>
            <person name="Dunlap C."/>
        </authorList>
    </citation>
    <scope>NUCLEOTIDE SEQUENCE [LARGE SCALE GENOMIC DNA]</scope>
    <source>
        <strain evidence="2 3">B-23453</strain>
    </source>
</reference>
<evidence type="ECO:0000313" key="2">
    <source>
        <dbReference type="EMBL" id="MED1201967.1"/>
    </source>
</evidence>
<proteinExistence type="predicted"/>
<dbReference type="NCBIfam" id="TIGR01637">
    <property type="entry name" value="phage_arpU"/>
    <property type="match status" value="1"/>
</dbReference>
<dbReference type="RefSeq" id="WP_198160201.1">
    <property type="nucleotide sequence ID" value="NZ_JARMAB010000004.1"/>
</dbReference>
<accession>A0ABU6MC41</accession>
<keyword evidence="3" id="KW-1185">Reference proteome</keyword>
<sequence length="127" mass="14870">MGVKQLSFFSEVNEKEVRRIVGRELKQYKALKVSLENKLERQEAGIAFLYPSLHSEESKKELKVKQMERALQNALDDIEREIIKQKYLSTTRVKDINLYIEMGLTKDQYYSYKRQAILQIATALGII</sequence>
<dbReference type="InterPro" id="IPR006524">
    <property type="entry name" value="ArpU-like"/>
</dbReference>
<gene>
    <name evidence="2" type="ORF">P4T90_02550</name>
</gene>
<organism evidence="2 3">
    <name type="scientific">Heyndrickxia acidicola</name>
    <dbReference type="NCBI Taxonomy" id="209389"/>
    <lineage>
        <taxon>Bacteria</taxon>
        <taxon>Bacillati</taxon>
        <taxon>Bacillota</taxon>
        <taxon>Bacilli</taxon>
        <taxon>Bacillales</taxon>
        <taxon>Bacillaceae</taxon>
        <taxon>Heyndrickxia</taxon>
    </lineage>
</organism>
<dbReference type="EMBL" id="JARMAB010000004">
    <property type="protein sequence ID" value="MED1201967.1"/>
    <property type="molecule type" value="Genomic_DNA"/>
</dbReference>
<name>A0ABU6MC41_9BACI</name>
<evidence type="ECO:0000256" key="1">
    <source>
        <dbReference type="SAM" id="Coils"/>
    </source>
</evidence>
<evidence type="ECO:0000313" key="3">
    <source>
        <dbReference type="Proteomes" id="UP001341444"/>
    </source>
</evidence>
<protein>
    <submittedName>
        <fullName evidence="2">ArpU family phage packaging/lysis transcriptional regulator</fullName>
    </submittedName>
</protein>
<keyword evidence="1" id="KW-0175">Coiled coil</keyword>
<feature type="coiled-coil region" evidence="1">
    <location>
        <begin position="25"/>
        <end position="84"/>
    </location>
</feature>
<comment type="caution">
    <text evidence="2">The sequence shown here is derived from an EMBL/GenBank/DDBJ whole genome shotgun (WGS) entry which is preliminary data.</text>
</comment>
<dbReference type="Proteomes" id="UP001341444">
    <property type="component" value="Unassembled WGS sequence"/>
</dbReference>